<protein>
    <submittedName>
        <fullName evidence="4">Fic family protein</fullName>
    </submittedName>
</protein>
<dbReference type="OrthoDB" id="9814400at2"/>
<dbReference type="Gene3D" id="1.10.10.10">
    <property type="entry name" value="Winged helix-like DNA-binding domain superfamily/Winged helix DNA-binding domain"/>
    <property type="match status" value="1"/>
</dbReference>
<gene>
    <name evidence="4" type="ORF">CLV60_108100</name>
</gene>
<dbReference type="SUPFAM" id="SSF140931">
    <property type="entry name" value="Fic-like"/>
    <property type="match status" value="1"/>
</dbReference>
<dbReference type="Pfam" id="PF13776">
    <property type="entry name" value="DUF4172"/>
    <property type="match status" value="1"/>
</dbReference>
<feature type="binding site" evidence="2">
    <location>
        <begin position="211"/>
        <end position="218"/>
    </location>
    <ligand>
        <name>ATP</name>
        <dbReference type="ChEBI" id="CHEBI:30616"/>
    </ligand>
</feature>
<feature type="domain" description="Fido" evidence="3">
    <location>
        <begin position="114"/>
        <end position="270"/>
    </location>
</feature>
<dbReference type="InterPro" id="IPR003812">
    <property type="entry name" value="Fido"/>
</dbReference>
<name>A0A2P8FZT5_9BACT</name>
<keyword evidence="2" id="KW-0067">ATP-binding</keyword>
<proteinExistence type="predicted"/>
<dbReference type="GO" id="GO:0005524">
    <property type="term" value="F:ATP binding"/>
    <property type="evidence" value="ECO:0007669"/>
    <property type="project" value="UniProtKB-KW"/>
</dbReference>
<dbReference type="InterPro" id="IPR036597">
    <property type="entry name" value="Fido-like_dom_sf"/>
</dbReference>
<dbReference type="InterPro" id="IPR036388">
    <property type="entry name" value="WH-like_DNA-bd_sf"/>
</dbReference>
<feature type="binding site" evidence="2">
    <location>
        <begin position="248"/>
        <end position="249"/>
    </location>
    <ligand>
        <name>ATP</name>
        <dbReference type="ChEBI" id="CHEBI:30616"/>
    </ligand>
</feature>
<dbReference type="PANTHER" id="PTHR13504">
    <property type="entry name" value="FIDO DOMAIN-CONTAINING PROTEIN DDB_G0283145"/>
    <property type="match status" value="1"/>
</dbReference>
<dbReference type="RefSeq" id="WP_106596657.1">
    <property type="nucleotide sequence ID" value="NZ_PYAS01000008.1"/>
</dbReference>
<feature type="active site" evidence="1">
    <location>
        <position position="207"/>
    </location>
</feature>
<reference evidence="4 5" key="1">
    <citation type="submission" date="2018-03" db="EMBL/GenBank/DDBJ databases">
        <title>Genomic Encyclopedia of Archaeal and Bacterial Type Strains, Phase II (KMG-II): from individual species to whole genera.</title>
        <authorList>
            <person name="Goeker M."/>
        </authorList>
    </citation>
    <scope>NUCLEOTIDE SEQUENCE [LARGE SCALE GENOMIC DNA]</scope>
    <source>
        <strain evidence="4 5">DSM 29057</strain>
    </source>
</reference>
<dbReference type="InterPro" id="IPR025230">
    <property type="entry name" value="DUF4172"/>
</dbReference>
<dbReference type="PANTHER" id="PTHR13504:SF33">
    <property type="entry name" value="FIC FAMILY PROTEIN"/>
    <property type="match status" value="1"/>
</dbReference>
<dbReference type="Gene3D" id="1.10.3290.10">
    <property type="entry name" value="Fido-like domain"/>
    <property type="match status" value="1"/>
</dbReference>
<dbReference type="PROSITE" id="PS51459">
    <property type="entry name" value="FIDO"/>
    <property type="match status" value="1"/>
</dbReference>
<comment type="caution">
    <text evidence="4">The sequence shown here is derived from an EMBL/GenBank/DDBJ whole genome shotgun (WGS) entry which is preliminary data.</text>
</comment>
<keyword evidence="5" id="KW-1185">Reference proteome</keyword>
<dbReference type="EMBL" id="PYAS01000008">
    <property type="protein sequence ID" value="PSL27246.1"/>
    <property type="molecule type" value="Genomic_DNA"/>
</dbReference>
<evidence type="ECO:0000256" key="2">
    <source>
        <dbReference type="PIRSR" id="PIRSR640198-2"/>
    </source>
</evidence>
<dbReference type="AlphaFoldDB" id="A0A2P8FZT5"/>
<dbReference type="InterPro" id="IPR040198">
    <property type="entry name" value="Fido_containing"/>
</dbReference>
<evidence type="ECO:0000256" key="1">
    <source>
        <dbReference type="PIRSR" id="PIRSR640198-1"/>
    </source>
</evidence>
<dbReference type="Pfam" id="PF02661">
    <property type="entry name" value="Fic"/>
    <property type="match status" value="1"/>
</dbReference>
<organism evidence="4 5">
    <name type="scientific">Dyadobacter jiangsuensis</name>
    <dbReference type="NCBI Taxonomy" id="1591085"/>
    <lineage>
        <taxon>Bacteria</taxon>
        <taxon>Pseudomonadati</taxon>
        <taxon>Bacteroidota</taxon>
        <taxon>Cytophagia</taxon>
        <taxon>Cytophagales</taxon>
        <taxon>Spirosomataceae</taxon>
        <taxon>Dyadobacter</taxon>
    </lineage>
</organism>
<evidence type="ECO:0000313" key="5">
    <source>
        <dbReference type="Proteomes" id="UP000241964"/>
    </source>
</evidence>
<evidence type="ECO:0000313" key="4">
    <source>
        <dbReference type="EMBL" id="PSL27246.1"/>
    </source>
</evidence>
<keyword evidence="2" id="KW-0547">Nucleotide-binding</keyword>
<dbReference type="Proteomes" id="UP000241964">
    <property type="component" value="Unassembled WGS sequence"/>
</dbReference>
<sequence>MTYIWQHPEWPEFLYDLTGMEDLLFVFAEETGHISGILKGASNALQIETLINTLVAEAIKTSEIEGEFLSRQDVVSSIRNNLGIPQKPEPVKDRKAQGAAELMVNARNSYAEPLSEAMLFSWHNTLLKDSKTITTGAWRKDTAPMQVVSGSIGKEKVHFEAPPSERVAVEMARFIEWFNNTAPGGSKEITKAPVRSAIAHLYFETIHPFEDGNGRIGRVIAEKALSQTLGRPVTLSLSRTIEAKRKKYYQSLETAQKNIDITAWIRYFAQTIVDAQVETRNMLDFTLKKTRFFDQFKDLLNDREAKVIQKMLETGPDGFEGGMTAKKYMSIAKTSKATATRDLQHLAEIQCIVSSGGGRSTSYRLSIPEN</sequence>
<accession>A0A2P8FZT5</accession>
<evidence type="ECO:0000259" key="3">
    <source>
        <dbReference type="PROSITE" id="PS51459"/>
    </source>
</evidence>